<gene>
    <name evidence="2" type="ORF">FYJ26_02225</name>
</gene>
<comment type="caution">
    <text evidence="2">The sequence shown here is derived from an EMBL/GenBank/DDBJ whole genome shotgun (WGS) entry which is preliminary data.</text>
</comment>
<protein>
    <submittedName>
        <fullName evidence="2">Uncharacterized protein</fullName>
    </submittedName>
</protein>
<dbReference type="RefSeq" id="WP_154539195.1">
    <property type="nucleotide sequence ID" value="NZ_VULQ01000002.1"/>
</dbReference>
<dbReference type="Proteomes" id="UP000441925">
    <property type="component" value="Unassembled WGS sequence"/>
</dbReference>
<feature type="transmembrane region" description="Helical" evidence="1">
    <location>
        <begin position="208"/>
        <end position="226"/>
    </location>
</feature>
<keyword evidence="3" id="KW-1185">Reference proteome</keyword>
<evidence type="ECO:0000313" key="3">
    <source>
        <dbReference type="Proteomes" id="UP000441925"/>
    </source>
</evidence>
<sequence length="246" mass="29693">MNDFKNANRKRIYNLIWDMAEDYSIDPIFVGNDISSNPSFYFNMIIGLSYKVFGKDNIEQLFNTWKESKYQDRYDSLSWLGLENYIFNHTKRINIQNLRNDYARDFFSNKNDLNRRTLSYRNIKVYLLTSKHMANILNKEFKGLKKSELNLLEDLYSINDEESLKNQFKSIYEKYFDFDNDIKAKEIRLRFLESISIIKLLILLKGQLILHMSIWIIILKIPYHFINLKKEKKRKMKLKNYLASQL</sequence>
<accession>A0A6N7VCV4</accession>
<evidence type="ECO:0000256" key="1">
    <source>
        <dbReference type="SAM" id="Phobius"/>
    </source>
</evidence>
<keyword evidence="1" id="KW-1133">Transmembrane helix</keyword>
<organism evidence="2 3">
    <name type="scientific">Anaerococcus porci</name>
    <dbReference type="NCBI Taxonomy" id="2652269"/>
    <lineage>
        <taxon>Bacteria</taxon>
        <taxon>Bacillati</taxon>
        <taxon>Bacillota</taxon>
        <taxon>Tissierellia</taxon>
        <taxon>Tissierellales</taxon>
        <taxon>Peptoniphilaceae</taxon>
        <taxon>Anaerococcus</taxon>
    </lineage>
</organism>
<reference evidence="2 3" key="1">
    <citation type="submission" date="2019-08" db="EMBL/GenBank/DDBJ databases">
        <title>In-depth cultivation of the pig gut microbiome towards novel bacterial diversity and tailored functional studies.</title>
        <authorList>
            <person name="Wylensek D."/>
            <person name="Hitch T.C.A."/>
            <person name="Clavel T."/>
        </authorList>
    </citation>
    <scope>NUCLEOTIDE SEQUENCE [LARGE SCALE GENOMIC DNA]</scope>
    <source>
        <strain evidence="2 3">WCA-380-WT-2B</strain>
    </source>
</reference>
<keyword evidence="1" id="KW-0472">Membrane</keyword>
<keyword evidence="1" id="KW-0812">Transmembrane</keyword>
<name>A0A6N7VCV4_9FIRM</name>
<evidence type="ECO:0000313" key="2">
    <source>
        <dbReference type="EMBL" id="MSS77245.1"/>
    </source>
</evidence>
<dbReference type="AlphaFoldDB" id="A0A6N7VCV4"/>
<proteinExistence type="predicted"/>
<dbReference type="EMBL" id="VULQ01000002">
    <property type="protein sequence ID" value="MSS77245.1"/>
    <property type="molecule type" value="Genomic_DNA"/>
</dbReference>